<dbReference type="Proteomes" id="UP001163293">
    <property type="component" value="Plasmid unnamed7"/>
</dbReference>
<organism evidence="3 4">
    <name type="scientific">Paenarthrobacter ureafaciens</name>
    <dbReference type="NCBI Taxonomy" id="37931"/>
    <lineage>
        <taxon>Bacteria</taxon>
        <taxon>Bacillati</taxon>
        <taxon>Actinomycetota</taxon>
        <taxon>Actinomycetes</taxon>
        <taxon>Micrococcales</taxon>
        <taxon>Micrococcaceae</taxon>
        <taxon>Paenarthrobacter</taxon>
    </lineage>
</organism>
<feature type="region of interest" description="Disordered" evidence="1">
    <location>
        <begin position="547"/>
        <end position="589"/>
    </location>
</feature>
<reference evidence="3" key="1">
    <citation type="submission" date="2022-07" db="EMBL/GenBank/DDBJ databases">
        <authorList>
            <person name="Wu T."/>
        </authorList>
    </citation>
    <scope>NUCLEOTIDE SEQUENCE</scope>
    <source>
        <strain evidence="3">SD-1</strain>
        <plasmid evidence="3">unnamed7</plasmid>
    </source>
</reference>
<keyword evidence="3" id="KW-0614">Plasmid</keyword>
<dbReference type="EMBL" id="CP101192">
    <property type="protein sequence ID" value="UYW00243.1"/>
    <property type="molecule type" value="Genomic_DNA"/>
</dbReference>
<sequence>MFAKITKGIGAVKLAVYLAGPGRSNEHTNQHVVCASEMMATVDMGTELDHHKAVAMGYELDHPNRVYGRGSKRQHIWHASLSLDAKEGVRDDAFWEGAVREFLTEMKFEGVDGEDYRWVAVRHGLSSNGNDHVHIAVSMMSESGKRWVTDKDWPRASAACREIEKRHGLRLLNQGVKTPGYAEGELHALARRRAYALHEKQRSNDELMVPWKFLDRTAREQLINEQMPEVQPRYELAMKLRGATAGARSESEFVRRARGNSMLVRPRYAEGGKGAVVGYSVALKPVHGEKPIWYGGGRLAGDLSLPSLRAAWPEHSPAAALPEWEAARRNRPVVSPEPGEVSGVELAQYFEELSDYLRTVSEVSVDDPVAYARIAREGAGLFSAWAVAAGKDGDEAAKDLRDAANIFAKHSQLTEQPARAVQEPSLVYGDLCTHVAISKSRRAGAVAVVRAWSSMGEHLGGAFKAHGWAVRSESLGAELRTHLDSVHDRYRSLNPLPQQGPSTPGAVATVEKPVRLSAAQVREERLQRIETRMREEGVPEKAIQARMFAERQQSGAPVERQGKIPGISKHVGPDKAQQQRRGHQEGKGL</sequence>
<proteinExistence type="predicted"/>
<feature type="domain" description="MobA/VirD2-like nuclease" evidence="2">
    <location>
        <begin position="70"/>
        <end position="169"/>
    </location>
</feature>
<evidence type="ECO:0000256" key="1">
    <source>
        <dbReference type="SAM" id="MobiDB-lite"/>
    </source>
</evidence>
<name>A0AAX3EQ24_PAEUR</name>
<gene>
    <name evidence="3" type="ORF">NL394_24140</name>
</gene>
<dbReference type="RefSeq" id="WP_264398996.1">
    <property type="nucleotide sequence ID" value="NZ_CP101184.1"/>
</dbReference>
<keyword evidence="4" id="KW-1185">Reference proteome</keyword>
<protein>
    <submittedName>
        <fullName evidence="3">Relaxase/mobilization nuclease domain-containing protein</fullName>
    </submittedName>
</protein>
<accession>A0AAX3EQ24</accession>
<dbReference type="Pfam" id="PF03432">
    <property type="entry name" value="Relaxase"/>
    <property type="match status" value="1"/>
</dbReference>
<geneLocation type="plasmid" evidence="3 4">
    <name>unnamed7</name>
</geneLocation>
<evidence type="ECO:0000313" key="3">
    <source>
        <dbReference type="EMBL" id="UYW00243.1"/>
    </source>
</evidence>
<dbReference type="InterPro" id="IPR005094">
    <property type="entry name" value="Endonuclease_MobA/VirD2"/>
</dbReference>
<dbReference type="AlphaFoldDB" id="A0AAX3EQ24"/>
<evidence type="ECO:0000313" key="4">
    <source>
        <dbReference type="Proteomes" id="UP001163293"/>
    </source>
</evidence>
<evidence type="ECO:0000259" key="2">
    <source>
        <dbReference type="Pfam" id="PF03432"/>
    </source>
</evidence>